<sequence length="100" mass="9930">MRVGGGVVDDALDVHVAPAELLGDAAPEVLRRHDPDHLAGDCLASGGFIGGVRGSGGTGAGADKHGYDGDTPGEGAGAAGYGRSHHTVSSVLGEHRHNAR</sequence>
<feature type="region of interest" description="Disordered" evidence="1">
    <location>
        <begin position="55"/>
        <end position="100"/>
    </location>
</feature>
<protein>
    <submittedName>
        <fullName evidence="2">Uncharacterized protein</fullName>
    </submittedName>
</protein>
<proteinExistence type="predicted"/>
<gene>
    <name evidence="2" type="ORF">SSPO_097470</name>
</gene>
<evidence type="ECO:0000313" key="3">
    <source>
        <dbReference type="Proteomes" id="UP000463951"/>
    </source>
</evidence>
<evidence type="ECO:0000313" key="2">
    <source>
        <dbReference type="EMBL" id="BBJ47029.1"/>
    </source>
</evidence>
<name>A0A499VDJ9_9ACTN</name>
<reference evidence="2 3" key="1">
    <citation type="journal article" date="2020" name="Int. J. Syst. Evol. Microbiol.">
        <title>Reclassification of Streptomyces castelarensis and Streptomyces sporoclivatus as later heterotypic synonyms of Streptomyces antimycoticus.</title>
        <authorList>
            <person name="Komaki H."/>
            <person name="Tamura T."/>
        </authorList>
    </citation>
    <scope>NUCLEOTIDE SEQUENCE [LARGE SCALE GENOMIC DNA]</scope>
    <source>
        <strain evidence="2 3">NBRC 100767</strain>
    </source>
</reference>
<evidence type="ECO:0000256" key="1">
    <source>
        <dbReference type="SAM" id="MobiDB-lite"/>
    </source>
</evidence>
<dbReference type="AlphaFoldDB" id="A0A499VDJ9"/>
<dbReference type="Proteomes" id="UP000463951">
    <property type="component" value="Chromosome"/>
</dbReference>
<organism evidence="2 3">
    <name type="scientific">Streptomyces antimycoticus</name>
    <dbReference type="NCBI Taxonomy" id="68175"/>
    <lineage>
        <taxon>Bacteria</taxon>
        <taxon>Bacillati</taxon>
        <taxon>Actinomycetota</taxon>
        <taxon>Actinomycetes</taxon>
        <taxon>Kitasatosporales</taxon>
        <taxon>Streptomycetaceae</taxon>
        <taxon>Streptomyces</taxon>
        <taxon>Streptomyces violaceusniger group</taxon>
    </lineage>
</organism>
<accession>A0A499VDJ9</accession>
<dbReference type="EMBL" id="AP019620">
    <property type="protein sequence ID" value="BBJ47029.1"/>
    <property type="molecule type" value="Genomic_DNA"/>
</dbReference>